<protein>
    <recommendedName>
        <fullName evidence="4">Lipoprotein</fullName>
    </recommendedName>
</protein>
<reference evidence="2" key="2">
    <citation type="submission" date="2021-04" db="EMBL/GenBank/DDBJ databases">
        <authorList>
            <person name="Gilroy R."/>
        </authorList>
    </citation>
    <scope>NUCLEOTIDE SEQUENCE</scope>
    <source>
        <strain evidence="2">9264</strain>
    </source>
</reference>
<evidence type="ECO:0000313" key="2">
    <source>
        <dbReference type="EMBL" id="HJD44329.1"/>
    </source>
</evidence>
<reference evidence="2" key="1">
    <citation type="journal article" date="2021" name="PeerJ">
        <title>Extensive microbial diversity within the chicken gut microbiome revealed by metagenomics and culture.</title>
        <authorList>
            <person name="Gilroy R."/>
            <person name="Ravi A."/>
            <person name="Getino M."/>
            <person name="Pursley I."/>
            <person name="Horton D.L."/>
            <person name="Alikhan N.F."/>
            <person name="Baker D."/>
            <person name="Gharbi K."/>
            <person name="Hall N."/>
            <person name="Watson M."/>
            <person name="Adriaenssens E.M."/>
            <person name="Foster-Nyarko E."/>
            <person name="Jarju S."/>
            <person name="Secka A."/>
            <person name="Antonio M."/>
            <person name="Oren A."/>
            <person name="Chaudhuri R.R."/>
            <person name="La Ragione R."/>
            <person name="Hildebrand F."/>
            <person name="Pallen M.J."/>
        </authorList>
    </citation>
    <scope>NUCLEOTIDE SEQUENCE</scope>
    <source>
        <strain evidence="2">9264</strain>
    </source>
</reference>
<evidence type="ECO:0000313" key="3">
    <source>
        <dbReference type="Proteomes" id="UP000823889"/>
    </source>
</evidence>
<proteinExistence type="predicted"/>
<organism evidence="2 3">
    <name type="scientific">Candidatus Paenalcaligenes intestinipullorum</name>
    <dbReference type="NCBI Taxonomy" id="2838718"/>
    <lineage>
        <taxon>Bacteria</taxon>
        <taxon>Pseudomonadati</taxon>
        <taxon>Pseudomonadota</taxon>
        <taxon>Betaproteobacteria</taxon>
        <taxon>Burkholderiales</taxon>
        <taxon>Alcaligenaceae</taxon>
        <taxon>Paenalcaligenes</taxon>
    </lineage>
</organism>
<evidence type="ECO:0008006" key="4">
    <source>
        <dbReference type="Google" id="ProtNLM"/>
    </source>
</evidence>
<feature type="signal peptide" evidence="1">
    <location>
        <begin position="1"/>
        <end position="17"/>
    </location>
</feature>
<name>A0A9D2U990_9BURK</name>
<accession>A0A9D2U990</accession>
<sequence length="144" mass="16046">MRSSFIPLSVAALTVLAGCATPNATQLTISDLEKERFYVSEANFMGSFVDIQRTLNTNTAACGTHYTWRLEPNEVHYANVVYQPYAQAPLSESVLVHLTHYSNGKLKAKSYTYLAETQSAAREVLKSLQQPSLCPSFPERRTQP</sequence>
<evidence type="ECO:0000256" key="1">
    <source>
        <dbReference type="SAM" id="SignalP"/>
    </source>
</evidence>
<comment type="caution">
    <text evidence="2">The sequence shown here is derived from an EMBL/GenBank/DDBJ whole genome shotgun (WGS) entry which is preliminary data.</text>
</comment>
<dbReference type="AlphaFoldDB" id="A0A9D2U990"/>
<dbReference type="EMBL" id="DWUQ01000097">
    <property type="protein sequence ID" value="HJD44329.1"/>
    <property type="molecule type" value="Genomic_DNA"/>
</dbReference>
<gene>
    <name evidence="2" type="ORF">H9906_04780</name>
</gene>
<feature type="chain" id="PRO_5038614887" description="Lipoprotein" evidence="1">
    <location>
        <begin position="18"/>
        <end position="144"/>
    </location>
</feature>
<dbReference type="PROSITE" id="PS51257">
    <property type="entry name" value="PROKAR_LIPOPROTEIN"/>
    <property type="match status" value="1"/>
</dbReference>
<keyword evidence="1" id="KW-0732">Signal</keyword>
<dbReference type="Proteomes" id="UP000823889">
    <property type="component" value="Unassembled WGS sequence"/>
</dbReference>